<dbReference type="EMBL" id="JAKFHA010000001">
    <property type="protein sequence ID" value="MCF2526337.1"/>
    <property type="molecule type" value="Genomic_DNA"/>
</dbReference>
<feature type="transmembrane region" description="Helical" evidence="2">
    <location>
        <begin position="115"/>
        <end position="131"/>
    </location>
</feature>
<dbReference type="Proteomes" id="UP001165378">
    <property type="component" value="Unassembled WGS sequence"/>
</dbReference>
<dbReference type="PANTHER" id="PTHR36832:SF2">
    <property type="entry name" value="INTEGRAL MEMBRANE PROTEIN"/>
    <property type="match status" value="1"/>
</dbReference>
<dbReference type="AlphaFoldDB" id="A0AA41U0E2"/>
<evidence type="ECO:0000313" key="4">
    <source>
        <dbReference type="Proteomes" id="UP001165378"/>
    </source>
</evidence>
<dbReference type="RefSeq" id="WP_235050377.1">
    <property type="nucleotide sequence ID" value="NZ_JAKFHA010000001.1"/>
</dbReference>
<dbReference type="Pfam" id="PF06182">
    <property type="entry name" value="ABC2_membrane_6"/>
    <property type="match status" value="1"/>
</dbReference>
<evidence type="ECO:0000256" key="2">
    <source>
        <dbReference type="SAM" id="Phobius"/>
    </source>
</evidence>
<feature type="region of interest" description="Disordered" evidence="1">
    <location>
        <begin position="1"/>
        <end position="50"/>
    </location>
</feature>
<feature type="compositionally biased region" description="Basic and acidic residues" evidence="1">
    <location>
        <begin position="22"/>
        <end position="38"/>
    </location>
</feature>
<proteinExistence type="predicted"/>
<feature type="transmembrane region" description="Helical" evidence="2">
    <location>
        <begin position="282"/>
        <end position="303"/>
    </location>
</feature>
<accession>A0AA41U0E2</accession>
<keyword evidence="2" id="KW-0472">Membrane</keyword>
<keyword evidence="4" id="KW-1185">Reference proteome</keyword>
<dbReference type="PANTHER" id="PTHR36832">
    <property type="entry name" value="SLR1174 PROTEIN-RELATED"/>
    <property type="match status" value="1"/>
</dbReference>
<feature type="transmembrane region" description="Helical" evidence="2">
    <location>
        <begin position="193"/>
        <end position="216"/>
    </location>
</feature>
<sequence>MPSAAACPRPGPEPESGSDFGSDTRSDTEPDSGSDKNTRSAPDARPAPIPFRDSARAFAALAGAGFRRHSTYRQATVAGVFTNIVFGIMLCAVYVDVAGASGRPGGYTTAQLVSYVWVGQGLLSVVCIWAWKELAERIRSGDVAADLLRPVDPLAAYAAADLGRAGYAVLTRLLAPLAFGLLFYSMYLPQRAVTYPMFAVSVAAATLVSFAGRYLVNLSGFWLLDIRGPISFWMLILGPLCGGYFPLRFLPEWAQWLVWCATPFPSVFQVPLDIAVERTSSGVAAATVLLQIAWAALLFQACARVQRRAVTRLVVQGG</sequence>
<organism evidence="3 4">
    <name type="scientific">Yinghuangia soli</name>
    <dbReference type="NCBI Taxonomy" id="2908204"/>
    <lineage>
        <taxon>Bacteria</taxon>
        <taxon>Bacillati</taxon>
        <taxon>Actinomycetota</taxon>
        <taxon>Actinomycetes</taxon>
        <taxon>Kitasatosporales</taxon>
        <taxon>Streptomycetaceae</taxon>
        <taxon>Yinghuangia</taxon>
    </lineage>
</organism>
<name>A0AA41U0E2_9ACTN</name>
<evidence type="ECO:0000256" key="1">
    <source>
        <dbReference type="SAM" id="MobiDB-lite"/>
    </source>
</evidence>
<dbReference type="InterPro" id="IPR010390">
    <property type="entry name" value="ABC-2_transporter-like"/>
</dbReference>
<keyword evidence="2" id="KW-1133">Transmembrane helix</keyword>
<comment type="caution">
    <text evidence="3">The sequence shown here is derived from an EMBL/GenBank/DDBJ whole genome shotgun (WGS) entry which is preliminary data.</text>
</comment>
<evidence type="ECO:0000313" key="3">
    <source>
        <dbReference type="EMBL" id="MCF2526337.1"/>
    </source>
</evidence>
<protein>
    <submittedName>
        <fullName evidence="3">ABC-2 family transporter protein</fullName>
    </submittedName>
</protein>
<keyword evidence="2" id="KW-0812">Transmembrane</keyword>
<feature type="transmembrane region" description="Helical" evidence="2">
    <location>
        <begin position="169"/>
        <end position="187"/>
    </location>
</feature>
<feature type="transmembrane region" description="Helical" evidence="2">
    <location>
        <begin position="75"/>
        <end position="95"/>
    </location>
</feature>
<gene>
    <name evidence="3" type="ORF">LZ495_03750</name>
</gene>
<reference evidence="3" key="1">
    <citation type="submission" date="2022-01" db="EMBL/GenBank/DDBJ databases">
        <title>Genome-Based Taxonomic Classification of the Phylum Actinobacteria.</title>
        <authorList>
            <person name="Gao Y."/>
        </authorList>
    </citation>
    <scope>NUCLEOTIDE SEQUENCE</scope>
    <source>
        <strain evidence="3">KLBMP 8922</strain>
    </source>
</reference>
<feature type="transmembrane region" description="Helical" evidence="2">
    <location>
        <begin position="228"/>
        <end position="247"/>
    </location>
</feature>